<evidence type="ECO:0000313" key="2">
    <source>
        <dbReference type="EMBL" id="AHG28738.1"/>
    </source>
</evidence>
<keyword evidence="1" id="KW-0472">Membrane</keyword>
<feature type="transmembrane region" description="Helical" evidence="1">
    <location>
        <begin position="74"/>
        <end position="93"/>
    </location>
</feature>
<dbReference type="RefSeq" id="WP_032072639.1">
    <property type="nucleotide sequence ID" value="NC_025153.1"/>
</dbReference>
<evidence type="ECO:0000256" key="1">
    <source>
        <dbReference type="SAM" id="Phobius"/>
    </source>
</evidence>
<keyword evidence="1" id="KW-1133">Transmembrane helix</keyword>
<name>W0LVU5_9BACT</name>
<sequence>MLNKIVLGNFRYLLNDKNIKRNEDLYKFKDKEIENLKKTYINSQLFWFHFCLFLTINIIILFVITRFINFGSFVDNSLLILSIIIPFLLAYLVKKRTLKVIEDELIYRRKRRATNLFINIRAENVQS</sequence>
<organism evidence="2">
    <name type="scientific">Aliarcobacter butzleri</name>
    <dbReference type="NCBI Taxonomy" id="28197"/>
    <lineage>
        <taxon>Bacteria</taxon>
        <taxon>Pseudomonadati</taxon>
        <taxon>Campylobacterota</taxon>
        <taxon>Epsilonproteobacteria</taxon>
        <taxon>Campylobacterales</taxon>
        <taxon>Arcobacteraceae</taxon>
        <taxon>Aliarcobacter</taxon>
    </lineage>
</organism>
<geneLocation type="plasmid" evidence="2">
    <name>AB-1119-LD</name>
</geneLocation>
<proteinExistence type="predicted"/>
<dbReference type="EMBL" id="KF740630">
    <property type="protein sequence ID" value="AHG28738.1"/>
    <property type="molecule type" value="Genomic_DNA"/>
</dbReference>
<keyword evidence="2" id="KW-0614">Plasmid</keyword>
<feature type="transmembrane region" description="Helical" evidence="1">
    <location>
        <begin position="45"/>
        <end position="68"/>
    </location>
</feature>
<reference evidence="2" key="1">
    <citation type="journal article" date="2014" name="PLoS ONE">
        <title>Presence and analysis of plasmids in human and animal associated arcobacter species.</title>
        <authorList>
            <person name="Douidah L."/>
            <person name="De Zutter L."/>
            <person name="Van Nieuwerburgh F."/>
            <person name="Deforce D."/>
            <person name="Ingmer H."/>
            <person name="Vandenberg O."/>
            <person name="Van den Abeele A.M."/>
            <person name="Houf K."/>
        </authorList>
    </citation>
    <scope>NUCLEOTIDE SEQUENCE</scope>
    <source>
        <strain evidence="2">AC1119</strain>
        <plasmid evidence="2">AB-1119-LD</plasmid>
    </source>
</reference>
<accession>W0LVU5</accession>
<keyword evidence="1" id="KW-0812">Transmembrane</keyword>
<dbReference type="AlphaFoldDB" id="W0LVU5"/>
<protein>
    <submittedName>
        <fullName evidence="2">Uncharacterized protein</fullName>
    </submittedName>
</protein>